<proteinExistence type="inferred from homology"/>
<dbReference type="InterPro" id="IPR002937">
    <property type="entry name" value="Amino_oxidase"/>
</dbReference>
<dbReference type="PRINTS" id="PR00419">
    <property type="entry name" value="ADXRDTASE"/>
</dbReference>
<dbReference type="AlphaFoldDB" id="A0A7I9UZD9"/>
<dbReference type="Proteomes" id="UP000444980">
    <property type="component" value="Unassembled WGS sequence"/>
</dbReference>
<keyword evidence="2 4" id="KW-0125">Carotenoid biosynthesis</keyword>
<dbReference type="PANTHER" id="PTHR43734:SF1">
    <property type="entry name" value="PHYTOENE DESATURASE"/>
    <property type="match status" value="1"/>
</dbReference>
<keyword evidence="7" id="KW-1185">Reference proteome</keyword>
<name>A0A7I9UZD9_9ACTN</name>
<keyword evidence="3 4" id="KW-0560">Oxidoreductase</keyword>
<sequence length="524" mass="54913">MAALRRVPGPTEHVVVIGAGLAGLSAALYLRGAGHDVTVVDAADAPGGLVRTEELTAGDGSVHRFDTGATILTMPELALDAVAAGGGDRAAAAAALDLRPVDPSYVARFADGAQLAVAGGRADRIREIAAVFGTETADGADRLTDWLERLYRIEFDAFIDRNHDGLADFVRGDLRAATTALVRHGAVRGLTGAINRFVTDDRLQRVYSFQSLYAGVPPARAAAIYGVIAHMDIGMGVSYPATGMGRLGEVLAEALTAAGGGLRLATRATALHHDDRRITGVTVVGPAGDTEVVRADAVVAACGAVGLRRLLAPLRRRPAKDRIRYSPSAVVAHLAVAESATAQWPGDHHTIDFGHEWEQTFAEIAPRRPGRGSVMSDPSVLMTRPAVTSPGFTAAGRESVSVLWPCPNLVAAPLPWPETAPAYVAESLGRLGRRGYPGIDAAEVLRIDTPSSWSARGYSAGTPFAAAHTVTQTGPLRTRNLSRDWSNLVIAGADTVPGVGIPPVLVSGRLAADRITELPARERR</sequence>
<dbReference type="Pfam" id="PF01593">
    <property type="entry name" value="Amino_oxidase"/>
    <property type="match status" value="1"/>
</dbReference>
<evidence type="ECO:0000259" key="5">
    <source>
        <dbReference type="Pfam" id="PF01593"/>
    </source>
</evidence>
<dbReference type="OrthoDB" id="9774675at2"/>
<comment type="caution">
    <text evidence="6">The sequence shown here is derived from an EMBL/GenBank/DDBJ whole genome shotgun (WGS) entry which is preliminary data.</text>
</comment>
<dbReference type="SUPFAM" id="SSF51905">
    <property type="entry name" value="FAD/NAD(P)-binding domain"/>
    <property type="match status" value="1"/>
</dbReference>
<dbReference type="GO" id="GO:0016117">
    <property type="term" value="P:carotenoid biosynthetic process"/>
    <property type="evidence" value="ECO:0007669"/>
    <property type="project" value="UniProtKB-KW"/>
</dbReference>
<feature type="domain" description="Amine oxidase" evidence="5">
    <location>
        <begin position="21"/>
        <end position="515"/>
    </location>
</feature>
<comment type="similarity">
    <text evidence="4">Belongs to the carotenoid/retinoid oxidoreductase family.</text>
</comment>
<evidence type="ECO:0000256" key="1">
    <source>
        <dbReference type="ARBA" id="ARBA00004829"/>
    </source>
</evidence>
<reference evidence="7" key="1">
    <citation type="submission" date="2019-06" db="EMBL/GenBank/DDBJ databases">
        <title>Gordonia isolated from sludge of a wastewater treatment plant.</title>
        <authorList>
            <person name="Tamura T."/>
            <person name="Aoyama K."/>
            <person name="Kang Y."/>
            <person name="Saito S."/>
            <person name="Akiyama N."/>
            <person name="Yazawa K."/>
            <person name="Gonoi T."/>
            <person name="Mikami Y."/>
        </authorList>
    </citation>
    <scope>NUCLEOTIDE SEQUENCE [LARGE SCALE GENOMIC DNA]</scope>
    <source>
        <strain evidence="7">NBRC 107697</strain>
    </source>
</reference>
<evidence type="ECO:0000256" key="4">
    <source>
        <dbReference type="RuleBase" id="RU362075"/>
    </source>
</evidence>
<dbReference type="EMBL" id="BJOU01000001">
    <property type="protein sequence ID" value="GED98286.1"/>
    <property type="molecule type" value="Genomic_DNA"/>
</dbReference>
<dbReference type="NCBIfam" id="TIGR02734">
    <property type="entry name" value="crtI_fam"/>
    <property type="match status" value="1"/>
</dbReference>
<protein>
    <submittedName>
        <fullName evidence="6">Phytoene dehydrogenase</fullName>
    </submittedName>
</protein>
<organism evidence="6 7">
    <name type="scientific">Gordonia crocea</name>
    <dbReference type="NCBI Taxonomy" id="589162"/>
    <lineage>
        <taxon>Bacteria</taxon>
        <taxon>Bacillati</taxon>
        <taxon>Actinomycetota</taxon>
        <taxon>Actinomycetes</taxon>
        <taxon>Mycobacteriales</taxon>
        <taxon>Gordoniaceae</taxon>
        <taxon>Gordonia</taxon>
    </lineage>
</organism>
<dbReference type="InterPro" id="IPR036188">
    <property type="entry name" value="FAD/NAD-bd_sf"/>
</dbReference>
<evidence type="ECO:0000256" key="2">
    <source>
        <dbReference type="ARBA" id="ARBA00022746"/>
    </source>
</evidence>
<evidence type="ECO:0000313" key="6">
    <source>
        <dbReference type="EMBL" id="GED98286.1"/>
    </source>
</evidence>
<comment type="pathway">
    <text evidence="1 4">Carotenoid biosynthesis.</text>
</comment>
<dbReference type="InterPro" id="IPR014105">
    <property type="entry name" value="Carotenoid/retinoid_OxRdtase"/>
</dbReference>
<dbReference type="GO" id="GO:0016491">
    <property type="term" value="F:oxidoreductase activity"/>
    <property type="evidence" value="ECO:0007669"/>
    <property type="project" value="UniProtKB-KW"/>
</dbReference>
<dbReference type="RefSeq" id="WP_161927489.1">
    <property type="nucleotide sequence ID" value="NZ_BJOU01000001.1"/>
</dbReference>
<accession>A0A7I9UZD9</accession>
<evidence type="ECO:0000313" key="7">
    <source>
        <dbReference type="Proteomes" id="UP000444980"/>
    </source>
</evidence>
<dbReference type="PANTHER" id="PTHR43734">
    <property type="entry name" value="PHYTOENE DESATURASE"/>
    <property type="match status" value="1"/>
</dbReference>
<gene>
    <name evidence="6" type="primary">crtI</name>
    <name evidence="6" type="ORF">nbrc107697_23250</name>
</gene>
<evidence type="ECO:0000256" key="3">
    <source>
        <dbReference type="ARBA" id="ARBA00023002"/>
    </source>
</evidence>
<dbReference type="Gene3D" id="3.50.50.60">
    <property type="entry name" value="FAD/NAD(P)-binding domain"/>
    <property type="match status" value="2"/>
</dbReference>